<evidence type="ECO:0000313" key="1">
    <source>
        <dbReference type="EMBL" id="GEN44706.1"/>
    </source>
</evidence>
<dbReference type="Proteomes" id="UP000321440">
    <property type="component" value="Unassembled WGS sequence"/>
</dbReference>
<dbReference type="EMBL" id="BJYA01000001">
    <property type="protein sequence ID" value="GEN44706.1"/>
    <property type="molecule type" value="Genomic_DNA"/>
</dbReference>
<accession>A0A511W0W2</accession>
<keyword evidence="2" id="KW-1185">Reference proteome</keyword>
<dbReference type="RefSeq" id="WP_146813987.1">
    <property type="nucleotide sequence ID" value="NZ_BJYA01000001.1"/>
</dbReference>
<comment type="caution">
    <text evidence="1">The sequence shown here is derived from an EMBL/GenBank/DDBJ whole genome shotgun (WGS) entry which is preliminary data.</text>
</comment>
<reference evidence="1 2" key="1">
    <citation type="submission" date="2019-07" db="EMBL/GenBank/DDBJ databases">
        <title>Whole genome shotgun sequence of Alkalibacillus haloalkaliphilus NBRC 103110.</title>
        <authorList>
            <person name="Hosoyama A."/>
            <person name="Uohara A."/>
            <person name="Ohji S."/>
            <person name="Ichikawa N."/>
        </authorList>
    </citation>
    <scope>NUCLEOTIDE SEQUENCE [LARGE SCALE GENOMIC DNA]</scope>
    <source>
        <strain evidence="1 2">NBRC 103110</strain>
    </source>
</reference>
<dbReference type="AlphaFoldDB" id="A0A511W0W2"/>
<name>A0A511W0W2_9BACI</name>
<organism evidence="1 2">
    <name type="scientific">Alkalibacillus haloalkaliphilus</name>
    <dbReference type="NCBI Taxonomy" id="94136"/>
    <lineage>
        <taxon>Bacteria</taxon>
        <taxon>Bacillati</taxon>
        <taxon>Bacillota</taxon>
        <taxon>Bacilli</taxon>
        <taxon>Bacillales</taxon>
        <taxon>Bacillaceae</taxon>
        <taxon>Alkalibacillus</taxon>
    </lineage>
</organism>
<proteinExistence type="predicted"/>
<sequence>MKGQSINCCQICGEWKQEGIHVLSSFICKGCEREIVNTNPDDERYQYFVDRMKFRRLLNQTTS</sequence>
<dbReference type="Pfam" id="PF10764">
    <property type="entry name" value="Gin"/>
    <property type="match status" value="1"/>
</dbReference>
<protein>
    <recommendedName>
        <fullName evidence="3">Inhibitor of sigma-G Gin</fullName>
    </recommendedName>
</protein>
<evidence type="ECO:0008006" key="3">
    <source>
        <dbReference type="Google" id="ProtNLM"/>
    </source>
</evidence>
<dbReference type="InterPro" id="IPR019700">
    <property type="entry name" value="Sigma-G_inhibitor_Gin"/>
</dbReference>
<dbReference type="OrthoDB" id="2886653at2"/>
<evidence type="ECO:0000313" key="2">
    <source>
        <dbReference type="Proteomes" id="UP000321440"/>
    </source>
</evidence>
<gene>
    <name evidence="1" type="ORF">AHA02nite_04820</name>
</gene>